<evidence type="ECO:0000256" key="1">
    <source>
        <dbReference type="SAM" id="SignalP"/>
    </source>
</evidence>
<dbReference type="InterPro" id="IPR050312">
    <property type="entry name" value="IolE/XylAMocC-like"/>
</dbReference>
<dbReference type="InterPro" id="IPR019546">
    <property type="entry name" value="TAT_signal_bac_arc"/>
</dbReference>
<keyword evidence="1" id="KW-0732">Signal</keyword>
<comment type="caution">
    <text evidence="3">The sequence shown here is derived from an EMBL/GenBank/DDBJ whole genome shotgun (WGS) entry which is preliminary data.</text>
</comment>
<feature type="domain" description="Xylose isomerase-like TIM barrel" evidence="2">
    <location>
        <begin position="78"/>
        <end position="308"/>
    </location>
</feature>
<dbReference type="EMBL" id="JAJTTC010000009">
    <property type="protein sequence ID" value="MCF0064839.1"/>
    <property type="molecule type" value="Genomic_DNA"/>
</dbReference>
<keyword evidence="3" id="KW-0413">Isomerase</keyword>
<feature type="signal peptide" evidence="1">
    <location>
        <begin position="1"/>
        <end position="32"/>
    </location>
</feature>
<dbReference type="NCBIfam" id="TIGR01409">
    <property type="entry name" value="TAT_signal_seq"/>
    <property type="match status" value="1"/>
</dbReference>
<evidence type="ECO:0000259" key="2">
    <source>
        <dbReference type="Pfam" id="PF01261"/>
    </source>
</evidence>
<dbReference type="SUPFAM" id="SSF51658">
    <property type="entry name" value="Xylose isomerase-like"/>
    <property type="match status" value="1"/>
</dbReference>
<dbReference type="InterPro" id="IPR013022">
    <property type="entry name" value="Xyl_isomerase-like_TIM-brl"/>
</dbReference>
<gene>
    <name evidence="3" type="ORF">LXM26_25225</name>
</gene>
<sequence length="322" mass="35715">MQRRDFLKNSASTAAAFAAAAAVRTSGVAASAAISSATTPVVSGAQVVMPAGPLAAPMVKKSLMWGMVKEDLSVMDKFKLLKDLGYDGVELDSPDKLDMKEVLAARDKTGLLIPGTVNSMHWKLPLSDPDPKKREECVKSIEKALWDTKEYGGNTVLVVPGVVNATVTYAEAYERSQAEIRKLLPIAEKTGVKIAIENVWNQFLLSPLEAAKYVDDFKHPMVGWYFDVGNVLRYSWPTSWIEALNKRILKLHLKEFSFKKQNDLGLWKGFDVEFMEGDNNWPEVNKALQKIGYSGWASAEVAGGDRKRLLTIREKMDEVFKA</sequence>
<evidence type="ECO:0000313" key="3">
    <source>
        <dbReference type="EMBL" id="MCF0064839.1"/>
    </source>
</evidence>
<dbReference type="RefSeq" id="WP_234657816.1">
    <property type="nucleotide sequence ID" value="NZ_CP094997.1"/>
</dbReference>
<proteinExistence type="predicted"/>
<dbReference type="InterPro" id="IPR006311">
    <property type="entry name" value="TAT_signal"/>
</dbReference>
<dbReference type="PROSITE" id="PS51318">
    <property type="entry name" value="TAT"/>
    <property type="match status" value="1"/>
</dbReference>
<protein>
    <submittedName>
        <fullName evidence="3">Sugar phosphate isomerase/epimerase</fullName>
    </submittedName>
</protein>
<dbReference type="Pfam" id="PF01261">
    <property type="entry name" value="AP_endonuc_2"/>
    <property type="match status" value="1"/>
</dbReference>
<keyword evidence="4" id="KW-1185">Reference proteome</keyword>
<reference evidence="3" key="1">
    <citation type="submission" date="2021-12" db="EMBL/GenBank/DDBJ databases">
        <title>Novel species in genus Dyadobacter.</title>
        <authorList>
            <person name="Ma C."/>
        </authorList>
    </citation>
    <scope>NUCLEOTIDE SEQUENCE</scope>
    <source>
        <strain evidence="3">LJ419</strain>
    </source>
</reference>
<accession>A0A9X1THU7</accession>
<name>A0A9X1THU7_9BACT</name>
<dbReference type="Proteomes" id="UP001139000">
    <property type="component" value="Unassembled WGS sequence"/>
</dbReference>
<evidence type="ECO:0000313" key="4">
    <source>
        <dbReference type="Proteomes" id="UP001139000"/>
    </source>
</evidence>
<dbReference type="PANTHER" id="PTHR12110">
    <property type="entry name" value="HYDROXYPYRUVATE ISOMERASE"/>
    <property type="match status" value="1"/>
</dbReference>
<dbReference type="AlphaFoldDB" id="A0A9X1THU7"/>
<feature type="chain" id="PRO_5040795889" evidence="1">
    <location>
        <begin position="33"/>
        <end position="322"/>
    </location>
</feature>
<dbReference type="InterPro" id="IPR036237">
    <property type="entry name" value="Xyl_isomerase-like_sf"/>
</dbReference>
<dbReference type="Gene3D" id="3.20.20.150">
    <property type="entry name" value="Divalent-metal-dependent TIM barrel enzymes"/>
    <property type="match status" value="1"/>
</dbReference>
<organism evidence="3 4">
    <name type="scientific">Dyadobacter chenwenxiniae</name>
    <dbReference type="NCBI Taxonomy" id="2906456"/>
    <lineage>
        <taxon>Bacteria</taxon>
        <taxon>Pseudomonadati</taxon>
        <taxon>Bacteroidota</taxon>
        <taxon>Cytophagia</taxon>
        <taxon>Cytophagales</taxon>
        <taxon>Spirosomataceae</taxon>
        <taxon>Dyadobacter</taxon>
    </lineage>
</organism>
<dbReference type="GO" id="GO:0016853">
    <property type="term" value="F:isomerase activity"/>
    <property type="evidence" value="ECO:0007669"/>
    <property type="project" value="UniProtKB-KW"/>
</dbReference>